<feature type="signal peptide" evidence="2">
    <location>
        <begin position="1"/>
        <end position="26"/>
    </location>
</feature>
<feature type="region of interest" description="Disordered" evidence="1">
    <location>
        <begin position="33"/>
        <end position="76"/>
    </location>
</feature>
<proteinExistence type="predicted"/>
<gene>
    <name evidence="4" type="ORF">GQ671_07310</name>
</gene>
<feature type="domain" description="WxL" evidence="3">
    <location>
        <begin position="25"/>
        <end position="232"/>
    </location>
</feature>
<protein>
    <submittedName>
        <fullName evidence="4">WxL domain-containing protein</fullName>
    </submittedName>
</protein>
<dbReference type="OrthoDB" id="2356942at2"/>
<evidence type="ECO:0000313" key="4">
    <source>
        <dbReference type="EMBL" id="MXQ51077.1"/>
    </source>
</evidence>
<evidence type="ECO:0000259" key="3">
    <source>
        <dbReference type="Pfam" id="PF13731"/>
    </source>
</evidence>
<keyword evidence="5" id="KW-1185">Reference proteome</keyword>
<feature type="chain" id="PRO_5026885113" evidence="2">
    <location>
        <begin position="27"/>
        <end position="233"/>
    </location>
</feature>
<evidence type="ECO:0000256" key="1">
    <source>
        <dbReference type="SAM" id="MobiDB-lite"/>
    </source>
</evidence>
<reference evidence="4 5" key="1">
    <citation type="submission" date="2019-12" db="EMBL/GenBank/DDBJ databases">
        <title>Salinicoccus cyprini sp. nov., isolated from gastro-intestinal tract of mirror carp, Cyprinus carpio var. specularis, collected from Gobind Sagar Reservoir, Himachal Pradesh, India.</title>
        <authorList>
            <person name="Talwar C."/>
            <person name="Singh A.K."/>
            <person name="Lal R."/>
            <person name="Negi R.K."/>
        </authorList>
    </citation>
    <scope>NUCLEOTIDE SEQUENCE [LARGE SCALE GENOMIC DNA]</scope>
    <source>
        <strain evidence="4 5">J-82</strain>
    </source>
</reference>
<dbReference type="InterPro" id="IPR027994">
    <property type="entry name" value="WxL_dom"/>
</dbReference>
<accession>A0A6N8U156</accession>
<dbReference type="Proteomes" id="UP000436284">
    <property type="component" value="Unassembled WGS sequence"/>
</dbReference>
<comment type="caution">
    <text evidence="4">The sequence shown here is derived from an EMBL/GenBank/DDBJ whole genome shotgun (WGS) entry which is preliminary data.</text>
</comment>
<name>A0A6N8U156_9STAP</name>
<dbReference type="Pfam" id="PF13731">
    <property type="entry name" value="WxL"/>
    <property type="match status" value="1"/>
</dbReference>
<organism evidence="4 5">
    <name type="scientific">Salinicoccus hispanicus</name>
    <dbReference type="NCBI Taxonomy" id="157225"/>
    <lineage>
        <taxon>Bacteria</taxon>
        <taxon>Bacillati</taxon>
        <taxon>Bacillota</taxon>
        <taxon>Bacilli</taxon>
        <taxon>Bacillales</taxon>
        <taxon>Staphylococcaceae</taxon>
        <taxon>Salinicoccus</taxon>
    </lineage>
</organism>
<evidence type="ECO:0000313" key="5">
    <source>
        <dbReference type="Proteomes" id="UP000436284"/>
    </source>
</evidence>
<dbReference type="EMBL" id="WUUK01000002">
    <property type="protein sequence ID" value="MXQ51077.1"/>
    <property type="molecule type" value="Genomic_DNA"/>
</dbReference>
<dbReference type="AlphaFoldDB" id="A0A6N8U156"/>
<dbReference type="RefSeq" id="WP_160654870.1">
    <property type="nucleotide sequence ID" value="NZ_JBHRWU010000001.1"/>
</dbReference>
<feature type="compositionally biased region" description="Low complexity" evidence="1">
    <location>
        <begin position="59"/>
        <end position="76"/>
    </location>
</feature>
<sequence>MKFKTVLTALLVTSLSVSSLSSVASAADSEAEITFTPGDGAPDVLDPTTPEETYDPESGTPGDPTNPPTGETGPLTLDYVSSLEFGSHQIESSLETYESTTLRPFVQVTDRRGTGAGWHVTAEMSSFTTGEGDTAISSLPGAELTLTGTTMNTTSSSGAPTPSDTIELSSDGTVSTVVNAGADTGLGSWIARWFPSATGATSNDNVTLEVPAGAATLGDHTATITWTLENTPQ</sequence>
<evidence type="ECO:0000256" key="2">
    <source>
        <dbReference type="SAM" id="SignalP"/>
    </source>
</evidence>
<keyword evidence="2" id="KW-0732">Signal</keyword>